<keyword evidence="6" id="KW-0269">Exonuclease</keyword>
<accession>A0ABT9M2R9</accession>
<evidence type="ECO:0000259" key="5">
    <source>
        <dbReference type="Pfam" id="PF02463"/>
    </source>
</evidence>
<dbReference type="GO" id="GO:0004527">
    <property type="term" value="F:exonuclease activity"/>
    <property type="evidence" value="ECO:0007669"/>
    <property type="project" value="UniProtKB-KW"/>
</dbReference>
<feature type="coiled-coil region" evidence="4">
    <location>
        <begin position="447"/>
        <end position="488"/>
    </location>
</feature>
<comment type="subunit">
    <text evidence="2">Heterodimer of SbcC and SbcD.</text>
</comment>
<evidence type="ECO:0000256" key="3">
    <source>
        <dbReference type="ARBA" id="ARBA00013368"/>
    </source>
</evidence>
<feature type="domain" description="RecF/RecN/SMC N-terminal" evidence="5">
    <location>
        <begin position="61"/>
        <end position="168"/>
    </location>
</feature>
<dbReference type="Proteomes" id="UP001223886">
    <property type="component" value="Unassembled WGS sequence"/>
</dbReference>
<dbReference type="Gene3D" id="3.40.50.300">
    <property type="entry name" value="P-loop containing nucleotide triphosphate hydrolases"/>
    <property type="match status" value="1"/>
</dbReference>
<dbReference type="InterPro" id="IPR003395">
    <property type="entry name" value="RecF/RecN/SMC_N"/>
</dbReference>
<evidence type="ECO:0000256" key="2">
    <source>
        <dbReference type="ARBA" id="ARBA00011322"/>
    </source>
</evidence>
<keyword evidence="7" id="KW-1185">Reference proteome</keyword>
<evidence type="ECO:0000256" key="4">
    <source>
        <dbReference type="SAM" id="Coils"/>
    </source>
</evidence>
<sequence>MNKTLEENYLVSKIKETGITTVPGHWPDFESEEEIDEFFSQAEQLSKYAQKKKEEKGKMIIKSITLKNFKSHKNTTINFDNKHTIIYGDNGIGKTSIGEAITWCLTGANLFATENVTNKLVTIGENEMSVTLIIEKDEKEYEITRSKKKNEIEITINGIKSTQMDIYVQFIQDKDIFFTIFNPLYFTSLAPKNAKTILYKVLPEVSNEEVFKELPAEITEVLKKNNFSNANTFIEKQREILKEWEESKIRLQGNAEIYEQILKAKIPEMKNFDETQLKTLEKKLLELQKEQNVEIERELAVLKEQYKNPPVEKPQLKDTTILQKTREELLQEYKQIQQQIKNLTPQYITCNKCGNKIDITQKEKQHLLLKLQEIKEKGTKVTAELKTVIEENEKMKKEYEEKIEKYRKNILAKIKKLEALLNTNTNKEQIQQLMQQIEGLKYEEKEIISHNENVKALLMQKEEAKKKLKEVEEDIKLAEQKINEVKTLIEYAKTFNSKKLELEAAEINKYLNKVSLQLWKVVQSTGEIKDDFKILYDGKEFNILSYSERIKAGLEIANLIMGLTNIKFPIFIDNAESITAYTAPNTQIIEARVKEGVKAIEVEASQDLVFADL</sequence>
<keyword evidence="6" id="KW-0378">Hydrolase</keyword>
<comment type="similarity">
    <text evidence="1">Belongs to the SMC family. SbcC subfamily.</text>
</comment>
<dbReference type="RefSeq" id="WP_307680992.1">
    <property type="nucleotide sequence ID" value="NZ_JAURUP010000006.1"/>
</dbReference>
<dbReference type="SUPFAM" id="SSF52540">
    <property type="entry name" value="P-loop containing nucleoside triphosphate hydrolases"/>
    <property type="match status" value="1"/>
</dbReference>
<comment type="caution">
    <text evidence="6">The sequence shown here is derived from an EMBL/GenBank/DDBJ whole genome shotgun (WGS) entry which is preliminary data.</text>
</comment>
<keyword evidence="6" id="KW-0540">Nuclease</keyword>
<evidence type="ECO:0000313" key="7">
    <source>
        <dbReference type="Proteomes" id="UP001223886"/>
    </source>
</evidence>
<reference evidence="6 7" key="1">
    <citation type="submission" date="2023-07" db="EMBL/GenBank/DDBJ databases">
        <title>Genomic Encyclopedia of Type Strains, Phase IV (KMG-IV): sequencing the most valuable type-strain genomes for metagenomic binning, comparative biology and taxonomic classification.</title>
        <authorList>
            <person name="Goeker M."/>
        </authorList>
    </citation>
    <scope>NUCLEOTIDE SEQUENCE [LARGE SCALE GENOMIC DNA]</scope>
    <source>
        <strain evidence="6 7">DSM 25963</strain>
    </source>
</reference>
<dbReference type="PANTHER" id="PTHR32114">
    <property type="entry name" value="ABC TRANSPORTER ABCH.3"/>
    <property type="match status" value="1"/>
</dbReference>
<dbReference type="InterPro" id="IPR027417">
    <property type="entry name" value="P-loop_NTPase"/>
</dbReference>
<dbReference type="PANTHER" id="PTHR32114:SF2">
    <property type="entry name" value="ABC TRANSPORTER ABCH.3"/>
    <property type="match status" value="1"/>
</dbReference>
<organism evidence="6 7">
    <name type="scientific">Thermoanaerobacter pentosaceus</name>
    <dbReference type="NCBI Taxonomy" id="694059"/>
    <lineage>
        <taxon>Bacteria</taxon>
        <taxon>Bacillati</taxon>
        <taxon>Bacillota</taxon>
        <taxon>Clostridia</taxon>
        <taxon>Thermoanaerobacterales</taxon>
        <taxon>Thermoanaerobacteraceae</taxon>
        <taxon>Thermoanaerobacter</taxon>
    </lineage>
</organism>
<dbReference type="Pfam" id="PF02463">
    <property type="entry name" value="SMC_N"/>
    <property type="match status" value="1"/>
</dbReference>
<evidence type="ECO:0000313" key="6">
    <source>
        <dbReference type="EMBL" id="MDP9750398.1"/>
    </source>
</evidence>
<proteinExistence type="inferred from homology"/>
<gene>
    <name evidence="6" type="ORF">J2S24_000866</name>
</gene>
<name>A0ABT9M2R9_9THEO</name>
<evidence type="ECO:0000256" key="1">
    <source>
        <dbReference type="ARBA" id="ARBA00006930"/>
    </source>
</evidence>
<dbReference type="EMBL" id="JAURUP010000006">
    <property type="protein sequence ID" value="MDP9750398.1"/>
    <property type="molecule type" value="Genomic_DNA"/>
</dbReference>
<feature type="coiled-coil region" evidence="4">
    <location>
        <begin position="234"/>
        <end position="423"/>
    </location>
</feature>
<keyword evidence="4" id="KW-0175">Coiled coil</keyword>
<protein>
    <recommendedName>
        <fullName evidence="3">Nuclease SbcCD subunit C</fullName>
    </recommendedName>
</protein>